<dbReference type="EMBL" id="FN649751">
    <property type="protein sequence ID" value="CBJ31866.1"/>
    <property type="molecule type" value="Genomic_DNA"/>
</dbReference>
<dbReference type="AlphaFoldDB" id="D7FV60"/>
<dbReference type="GO" id="GO:0009967">
    <property type="term" value="P:positive regulation of signal transduction"/>
    <property type="evidence" value="ECO:0007669"/>
    <property type="project" value="UniProtKB-ARBA"/>
</dbReference>
<dbReference type="OMA" id="FPCHPAP"/>
<dbReference type="InParanoid" id="D7FV60"/>
<feature type="compositionally biased region" description="Gly residues" evidence="9">
    <location>
        <begin position="462"/>
        <end position="471"/>
    </location>
</feature>
<dbReference type="GO" id="GO:0003729">
    <property type="term" value="F:mRNA binding"/>
    <property type="evidence" value="ECO:0007669"/>
    <property type="project" value="UniProtKB-ARBA"/>
</dbReference>
<dbReference type="FunCoup" id="D7FV60">
    <property type="interactions" value="43"/>
</dbReference>
<dbReference type="STRING" id="2880.D7FV60"/>
<dbReference type="InterPro" id="IPR035979">
    <property type="entry name" value="RBD_domain_sf"/>
</dbReference>
<dbReference type="eggNOG" id="KOG0144">
    <property type="taxonomic scope" value="Eukaryota"/>
</dbReference>
<dbReference type="FunFam" id="3.30.70.330:FF:000010">
    <property type="entry name" value="CUGBP Elav-like family member 4 isoform 3"/>
    <property type="match status" value="1"/>
</dbReference>
<evidence type="ECO:0000256" key="1">
    <source>
        <dbReference type="ARBA" id="ARBA00004123"/>
    </source>
</evidence>
<evidence type="ECO:0000256" key="3">
    <source>
        <dbReference type="ARBA" id="ARBA00009621"/>
    </source>
</evidence>
<dbReference type="Gene3D" id="3.30.70.330">
    <property type="match status" value="3"/>
</dbReference>
<comment type="similarity">
    <text evidence="3">Belongs to the CELF/BRUNOL family.</text>
</comment>
<evidence type="ECO:0000259" key="10">
    <source>
        <dbReference type="PROSITE" id="PS50102"/>
    </source>
</evidence>
<evidence type="ECO:0000256" key="8">
    <source>
        <dbReference type="PROSITE-ProRule" id="PRU00176"/>
    </source>
</evidence>
<feature type="compositionally biased region" description="Basic residues" evidence="9">
    <location>
        <begin position="440"/>
        <end position="449"/>
    </location>
</feature>
<keyword evidence="7" id="KW-0539">Nucleus</keyword>
<keyword evidence="6 8" id="KW-0694">RNA-binding</keyword>
<evidence type="ECO:0000256" key="9">
    <source>
        <dbReference type="SAM" id="MobiDB-lite"/>
    </source>
</evidence>
<feature type="region of interest" description="Disordered" evidence="9">
    <location>
        <begin position="306"/>
        <end position="371"/>
    </location>
</feature>
<feature type="domain" description="RRM" evidence="10">
    <location>
        <begin position="370"/>
        <end position="448"/>
    </location>
</feature>
<organism evidence="11 12">
    <name type="scientific">Ectocarpus siliculosus</name>
    <name type="common">Brown alga</name>
    <name type="synonym">Conferva siliculosa</name>
    <dbReference type="NCBI Taxonomy" id="2880"/>
    <lineage>
        <taxon>Eukaryota</taxon>
        <taxon>Sar</taxon>
        <taxon>Stramenopiles</taxon>
        <taxon>Ochrophyta</taxon>
        <taxon>PX clade</taxon>
        <taxon>Phaeophyceae</taxon>
        <taxon>Ectocarpales</taxon>
        <taxon>Ectocarpaceae</taxon>
        <taxon>Ectocarpus</taxon>
    </lineage>
</organism>
<dbReference type="Proteomes" id="UP000002630">
    <property type="component" value="Linkage Group LG26"/>
</dbReference>
<feature type="domain" description="RRM" evidence="10">
    <location>
        <begin position="44"/>
        <end position="125"/>
    </location>
</feature>
<sequence>MAQRSADDEVADRMANINLEGLAGGEAKSSIGPAGLIHKDSDAIKLFVGQIPKHMEEEDLRPVFEEFGEIFDLAVIRDKISGLHRGCAFLTYCARVSADAAIAALHGQRRLDRGQNPLQVRPAEGQAEQENKLFVGMAPKSANEDEIRAVFAPYGTLREIHVIRNQDGTNKGCAFVKYTTRQSALDAIEALHEQYTMQGGPRPLVVKFADNKRGTQAAAGRLGGLIGSPGRHGSGPHPEAGGWMGHPGAGGQGAGYPYPMPGPPMSPHMMSGMPYGMAYGGGQAPGAPAQGSYVYYPYGAPGYPPQPGGPGQYHSGPPSPSRGGGGYGGGGHPRSPSGSDRHRARGMHEGEAGGGGGGGGTRPAEGPPGANLFIYHLPQDLSDADLATAFAPFGHVLSAKVYIDRASGESKGFGFVSYSLPSHAEAAIAQMNGFQIGSKRLKVQHKRRGQSTDDPDDRDEGGGGGGYGDQGQGDYYPHPDYMGHQDGSPFSCRR</sequence>
<keyword evidence="12" id="KW-1185">Reference proteome</keyword>
<evidence type="ECO:0000313" key="11">
    <source>
        <dbReference type="EMBL" id="CBJ31866.1"/>
    </source>
</evidence>
<feature type="region of interest" description="Disordered" evidence="9">
    <location>
        <begin position="440"/>
        <end position="494"/>
    </location>
</feature>
<dbReference type="GO" id="GO:0005737">
    <property type="term" value="C:cytoplasm"/>
    <property type="evidence" value="ECO:0007669"/>
    <property type="project" value="UniProtKB-SubCell"/>
</dbReference>
<dbReference type="PROSITE" id="PS50102">
    <property type="entry name" value="RRM"/>
    <property type="match status" value="3"/>
</dbReference>
<dbReference type="OrthoDB" id="410044at2759"/>
<dbReference type="Pfam" id="PF00076">
    <property type="entry name" value="RRM_1"/>
    <property type="match status" value="3"/>
</dbReference>
<evidence type="ECO:0000256" key="7">
    <source>
        <dbReference type="ARBA" id="ARBA00023242"/>
    </source>
</evidence>
<reference evidence="11 12" key="1">
    <citation type="journal article" date="2010" name="Nature">
        <title>The Ectocarpus genome and the independent evolution of multicellularity in brown algae.</title>
        <authorList>
            <person name="Cock J.M."/>
            <person name="Sterck L."/>
            <person name="Rouze P."/>
            <person name="Scornet D."/>
            <person name="Allen A.E."/>
            <person name="Amoutzias G."/>
            <person name="Anthouard V."/>
            <person name="Artiguenave F."/>
            <person name="Aury J.M."/>
            <person name="Badger J.H."/>
            <person name="Beszteri B."/>
            <person name="Billiau K."/>
            <person name="Bonnet E."/>
            <person name="Bothwell J.H."/>
            <person name="Bowler C."/>
            <person name="Boyen C."/>
            <person name="Brownlee C."/>
            <person name="Carrano C.J."/>
            <person name="Charrier B."/>
            <person name="Cho G.Y."/>
            <person name="Coelho S.M."/>
            <person name="Collen J."/>
            <person name="Corre E."/>
            <person name="Da Silva C."/>
            <person name="Delage L."/>
            <person name="Delaroque N."/>
            <person name="Dittami S.M."/>
            <person name="Doulbeau S."/>
            <person name="Elias M."/>
            <person name="Farnham G."/>
            <person name="Gachon C.M."/>
            <person name="Gschloessl B."/>
            <person name="Heesch S."/>
            <person name="Jabbari K."/>
            <person name="Jubin C."/>
            <person name="Kawai H."/>
            <person name="Kimura K."/>
            <person name="Kloareg B."/>
            <person name="Kupper F.C."/>
            <person name="Lang D."/>
            <person name="Le Bail A."/>
            <person name="Leblanc C."/>
            <person name="Lerouge P."/>
            <person name="Lohr M."/>
            <person name="Lopez P.J."/>
            <person name="Martens C."/>
            <person name="Maumus F."/>
            <person name="Michel G."/>
            <person name="Miranda-Saavedra D."/>
            <person name="Morales J."/>
            <person name="Moreau H."/>
            <person name="Motomura T."/>
            <person name="Nagasato C."/>
            <person name="Napoli C.A."/>
            <person name="Nelson D.R."/>
            <person name="Nyvall-Collen P."/>
            <person name="Peters A.F."/>
            <person name="Pommier C."/>
            <person name="Potin P."/>
            <person name="Poulain J."/>
            <person name="Quesneville H."/>
            <person name="Read B."/>
            <person name="Rensing S.A."/>
            <person name="Ritter A."/>
            <person name="Rousvoal S."/>
            <person name="Samanta M."/>
            <person name="Samson G."/>
            <person name="Schroeder D.C."/>
            <person name="Segurens B."/>
            <person name="Strittmatter M."/>
            <person name="Tonon T."/>
            <person name="Tregear J.W."/>
            <person name="Valentin K."/>
            <person name="von Dassow P."/>
            <person name="Yamagishi T."/>
            <person name="Van de Peer Y."/>
            <person name="Wincker P."/>
        </authorList>
    </citation>
    <scope>NUCLEOTIDE SEQUENCE [LARGE SCALE GENOMIC DNA]</scope>
    <source>
        <strain evidence="12">Ec32 / CCAP1310/4</strain>
    </source>
</reference>
<dbReference type="PANTHER" id="PTHR24012">
    <property type="entry name" value="RNA BINDING PROTEIN"/>
    <property type="match status" value="1"/>
</dbReference>
<feature type="compositionally biased region" description="Gly residues" evidence="9">
    <location>
        <begin position="322"/>
        <end position="332"/>
    </location>
</feature>
<name>D7FV60_ECTSI</name>
<evidence type="ECO:0000256" key="5">
    <source>
        <dbReference type="ARBA" id="ARBA00022737"/>
    </source>
</evidence>
<dbReference type="FunFam" id="3.30.70.330:FF:000383">
    <property type="entry name" value="Sex lethal, isoform D"/>
    <property type="match status" value="1"/>
</dbReference>
<proteinExistence type="inferred from homology"/>
<evidence type="ECO:0000256" key="2">
    <source>
        <dbReference type="ARBA" id="ARBA00004496"/>
    </source>
</evidence>
<gene>
    <name evidence="11" type="ORF">Esi_0289_0017</name>
</gene>
<dbReference type="InterPro" id="IPR000504">
    <property type="entry name" value="RRM_dom"/>
</dbReference>
<accession>D7FV60</accession>
<evidence type="ECO:0000256" key="4">
    <source>
        <dbReference type="ARBA" id="ARBA00022490"/>
    </source>
</evidence>
<feature type="compositionally biased region" description="Gly residues" evidence="9">
    <location>
        <begin position="352"/>
        <end position="361"/>
    </location>
</feature>
<evidence type="ECO:0000313" key="12">
    <source>
        <dbReference type="Proteomes" id="UP000002630"/>
    </source>
</evidence>
<dbReference type="CDD" id="cd12361">
    <property type="entry name" value="RRM1_2_CELF1-6_like"/>
    <property type="match status" value="1"/>
</dbReference>
<evidence type="ECO:0000256" key="6">
    <source>
        <dbReference type="ARBA" id="ARBA00022884"/>
    </source>
</evidence>
<dbReference type="SMART" id="SM00360">
    <property type="entry name" value="RRM"/>
    <property type="match status" value="3"/>
</dbReference>
<dbReference type="GO" id="GO:0010629">
    <property type="term" value="P:negative regulation of gene expression"/>
    <property type="evidence" value="ECO:0007669"/>
    <property type="project" value="UniProtKB-ARBA"/>
</dbReference>
<feature type="domain" description="RRM" evidence="10">
    <location>
        <begin position="131"/>
        <end position="211"/>
    </location>
</feature>
<dbReference type="SUPFAM" id="SSF54928">
    <property type="entry name" value="RNA-binding domain, RBD"/>
    <property type="match status" value="2"/>
</dbReference>
<dbReference type="GO" id="GO:0005634">
    <property type="term" value="C:nucleus"/>
    <property type="evidence" value="ECO:0007669"/>
    <property type="project" value="UniProtKB-SubCell"/>
</dbReference>
<keyword evidence="5" id="KW-0677">Repeat</keyword>
<comment type="subcellular location">
    <subcellularLocation>
        <location evidence="2">Cytoplasm</location>
    </subcellularLocation>
    <subcellularLocation>
        <location evidence="1">Nucleus</location>
    </subcellularLocation>
</comment>
<dbReference type="InterPro" id="IPR012677">
    <property type="entry name" value="Nucleotide-bd_a/b_plait_sf"/>
</dbReference>
<dbReference type="EMBL" id="FN648474">
    <property type="protein sequence ID" value="CBJ31866.1"/>
    <property type="molecule type" value="Genomic_DNA"/>
</dbReference>
<keyword evidence="4" id="KW-0963">Cytoplasm</keyword>
<protein>
    <submittedName>
        <fullName evidence="11">Trinucleotide repeat containing 4, isoform CRA_d</fullName>
    </submittedName>
</protein>